<name>A0A0E9XY66_ANGAN</name>
<keyword evidence="1" id="KW-0732">Signal</keyword>
<dbReference type="EMBL" id="GBXM01001929">
    <property type="protein sequence ID" value="JAI06649.1"/>
    <property type="molecule type" value="Transcribed_RNA"/>
</dbReference>
<evidence type="ECO:0008006" key="3">
    <source>
        <dbReference type="Google" id="ProtNLM"/>
    </source>
</evidence>
<feature type="signal peptide" evidence="1">
    <location>
        <begin position="1"/>
        <end position="19"/>
    </location>
</feature>
<sequence>MCPVMFSIFSFMIRLFCSSSSFRAASLASSSSRRNWWSFSNSAFICLSVCWAFLLLCCVVVLHSCSASVNLISFSSIRLSAGLSSSFRSSAASSTGQTGWFLCFFEV</sequence>
<protein>
    <recommendedName>
        <fullName evidence="3">Secreted peptide</fullName>
    </recommendedName>
</protein>
<evidence type="ECO:0000256" key="1">
    <source>
        <dbReference type="SAM" id="SignalP"/>
    </source>
</evidence>
<accession>A0A0E9XY66</accession>
<evidence type="ECO:0000313" key="2">
    <source>
        <dbReference type="EMBL" id="JAI06649.1"/>
    </source>
</evidence>
<feature type="chain" id="PRO_5002435534" description="Secreted peptide" evidence="1">
    <location>
        <begin position="20"/>
        <end position="107"/>
    </location>
</feature>
<dbReference type="AlphaFoldDB" id="A0A0E9XY66"/>
<reference evidence="2" key="2">
    <citation type="journal article" date="2015" name="Fish Shellfish Immunol.">
        <title>Early steps in the European eel (Anguilla anguilla)-Vibrio vulnificus interaction in the gills: Role of the RtxA13 toxin.</title>
        <authorList>
            <person name="Callol A."/>
            <person name="Pajuelo D."/>
            <person name="Ebbesson L."/>
            <person name="Teles M."/>
            <person name="MacKenzie S."/>
            <person name="Amaro C."/>
        </authorList>
    </citation>
    <scope>NUCLEOTIDE SEQUENCE</scope>
</reference>
<organism evidence="2">
    <name type="scientific">Anguilla anguilla</name>
    <name type="common">European freshwater eel</name>
    <name type="synonym">Muraena anguilla</name>
    <dbReference type="NCBI Taxonomy" id="7936"/>
    <lineage>
        <taxon>Eukaryota</taxon>
        <taxon>Metazoa</taxon>
        <taxon>Chordata</taxon>
        <taxon>Craniata</taxon>
        <taxon>Vertebrata</taxon>
        <taxon>Euteleostomi</taxon>
        <taxon>Actinopterygii</taxon>
        <taxon>Neopterygii</taxon>
        <taxon>Teleostei</taxon>
        <taxon>Anguilliformes</taxon>
        <taxon>Anguillidae</taxon>
        <taxon>Anguilla</taxon>
    </lineage>
</organism>
<proteinExistence type="predicted"/>
<reference evidence="2" key="1">
    <citation type="submission" date="2014-11" db="EMBL/GenBank/DDBJ databases">
        <authorList>
            <person name="Amaro Gonzalez C."/>
        </authorList>
    </citation>
    <scope>NUCLEOTIDE SEQUENCE</scope>
</reference>